<proteinExistence type="predicted"/>
<feature type="transmembrane region" description="Helical" evidence="5">
    <location>
        <begin position="53"/>
        <end position="73"/>
    </location>
</feature>
<name>W2T968_NECAM</name>
<dbReference type="GO" id="GO:0016020">
    <property type="term" value="C:membrane"/>
    <property type="evidence" value="ECO:0007669"/>
    <property type="project" value="TreeGrafter"/>
</dbReference>
<evidence type="ECO:0000313" key="6">
    <source>
        <dbReference type="EMBL" id="ETN78154.1"/>
    </source>
</evidence>
<evidence type="ECO:0000256" key="4">
    <source>
        <dbReference type="ARBA" id="ARBA00022842"/>
    </source>
</evidence>
<dbReference type="KEGG" id="nai:NECAME_10553"/>
<accession>W2T968</accession>
<keyword evidence="2" id="KW-0328">Glycosyltransferase</keyword>
<dbReference type="GO" id="GO:0003975">
    <property type="term" value="F:UDP-N-acetylglucosamine-dolichyl-phosphate N-acetylglucosaminephosphotransferase activity"/>
    <property type="evidence" value="ECO:0007669"/>
    <property type="project" value="InterPro"/>
</dbReference>
<dbReference type="GO" id="GO:0046872">
    <property type="term" value="F:metal ion binding"/>
    <property type="evidence" value="ECO:0007669"/>
    <property type="project" value="UniProtKB-KW"/>
</dbReference>
<evidence type="ECO:0000256" key="1">
    <source>
        <dbReference type="ARBA" id="ARBA00004127"/>
    </source>
</evidence>
<keyword evidence="5" id="KW-0812">Transmembrane</keyword>
<evidence type="ECO:0000256" key="3">
    <source>
        <dbReference type="ARBA" id="ARBA00022723"/>
    </source>
</evidence>
<dbReference type="GO" id="GO:0012505">
    <property type="term" value="C:endomembrane system"/>
    <property type="evidence" value="ECO:0007669"/>
    <property type="project" value="UniProtKB-SubCell"/>
</dbReference>
<keyword evidence="5" id="KW-1133">Transmembrane helix</keyword>
<keyword evidence="7" id="KW-1185">Reference proteome</keyword>
<dbReference type="OrthoDB" id="10262326at2759"/>
<dbReference type="PANTHER" id="PTHR10571:SF0">
    <property type="entry name" value="UDP-N-ACETYLGLUCOSAMINE--DOLICHYL-PHOSPHATE N-ACETYLGLUCOSAMINEPHOSPHOTRANSFERASE"/>
    <property type="match status" value="1"/>
</dbReference>
<evidence type="ECO:0000256" key="2">
    <source>
        <dbReference type="ARBA" id="ARBA00022676"/>
    </source>
</evidence>
<dbReference type="InterPro" id="IPR033895">
    <property type="entry name" value="GPT"/>
</dbReference>
<organism evidence="6 7">
    <name type="scientific">Necator americanus</name>
    <name type="common">Human hookworm</name>
    <dbReference type="NCBI Taxonomy" id="51031"/>
    <lineage>
        <taxon>Eukaryota</taxon>
        <taxon>Metazoa</taxon>
        <taxon>Ecdysozoa</taxon>
        <taxon>Nematoda</taxon>
        <taxon>Chromadorea</taxon>
        <taxon>Rhabditida</taxon>
        <taxon>Rhabditina</taxon>
        <taxon>Rhabditomorpha</taxon>
        <taxon>Strongyloidea</taxon>
        <taxon>Ancylostomatidae</taxon>
        <taxon>Bunostominae</taxon>
        <taxon>Necator</taxon>
    </lineage>
</organism>
<dbReference type="Proteomes" id="UP000053676">
    <property type="component" value="Unassembled WGS sequence"/>
</dbReference>
<evidence type="ECO:0000256" key="5">
    <source>
        <dbReference type="SAM" id="Phobius"/>
    </source>
</evidence>
<reference evidence="7" key="1">
    <citation type="journal article" date="2014" name="Nat. Genet.">
        <title>Genome of the human hookworm Necator americanus.</title>
        <authorList>
            <person name="Tang Y.T."/>
            <person name="Gao X."/>
            <person name="Rosa B.A."/>
            <person name="Abubucker S."/>
            <person name="Hallsworth-Pepin K."/>
            <person name="Martin J."/>
            <person name="Tyagi R."/>
            <person name="Heizer E."/>
            <person name="Zhang X."/>
            <person name="Bhonagiri-Palsikar V."/>
            <person name="Minx P."/>
            <person name="Warren W.C."/>
            <person name="Wang Q."/>
            <person name="Zhan B."/>
            <person name="Hotez P.J."/>
            <person name="Sternberg P.W."/>
            <person name="Dougall A."/>
            <person name="Gaze S.T."/>
            <person name="Mulvenna J."/>
            <person name="Sotillo J."/>
            <person name="Ranganathan S."/>
            <person name="Rabelo E.M."/>
            <person name="Wilson R.K."/>
            <person name="Felgner P.L."/>
            <person name="Bethony J."/>
            <person name="Hawdon J.M."/>
            <person name="Gasser R.B."/>
            <person name="Loukas A."/>
            <person name="Mitreva M."/>
        </authorList>
    </citation>
    <scope>NUCLEOTIDE SEQUENCE [LARGE SCALE GENOMIC DNA]</scope>
</reference>
<sequence length="95" mass="10697">MTGVSIAVNVILSIFGYLACGGLILEYIPIFIKRKMYGNDQCKKSNDPIPEPMGVICAAVYLIVMFLFIPFPFVEWLGTEKVFNVFRSYHSSSHV</sequence>
<feature type="transmembrane region" description="Helical" evidence="5">
    <location>
        <begin position="6"/>
        <end position="32"/>
    </location>
</feature>
<protein>
    <submittedName>
        <fullName evidence="6">Uncharacterized protein</fullName>
    </submittedName>
</protein>
<keyword evidence="5" id="KW-0472">Membrane</keyword>
<keyword evidence="2" id="KW-0808">Transferase</keyword>
<dbReference type="GO" id="GO:0016757">
    <property type="term" value="F:glycosyltransferase activity"/>
    <property type="evidence" value="ECO:0007669"/>
    <property type="project" value="UniProtKB-KW"/>
</dbReference>
<comment type="subcellular location">
    <subcellularLocation>
        <location evidence="1">Endomembrane system</location>
        <topology evidence="1">Multi-pass membrane protein</topology>
    </subcellularLocation>
</comment>
<dbReference type="AlphaFoldDB" id="W2T968"/>
<evidence type="ECO:0000313" key="7">
    <source>
        <dbReference type="Proteomes" id="UP000053676"/>
    </source>
</evidence>
<keyword evidence="3" id="KW-0479">Metal-binding</keyword>
<dbReference type="EMBL" id="KI660052">
    <property type="protein sequence ID" value="ETN78154.1"/>
    <property type="molecule type" value="Genomic_DNA"/>
</dbReference>
<keyword evidence="4" id="KW-0460">Magnesium</keyword>
<dbReference type="PANTHER" id="PTHR10571">
    <property type="entry name" value="UDP-N-ACETYLGLUCOSAMINE--DOLICHYL-PHOSPHATE N-ACETYLGLUCOSAMINEPHOSPHOTRANSFERASE"/>
    <property type="match status" value="1"/>
</dbReference>
<gene>
    <name evidence="6" type="ORF">NECAME_10553</name>
</gene>
<dbReference type="STRING" id="51031.W2T968"/>
<dbReference type="GO" id="GO:0006488">
    <property type="term" value="P:dolichol-linked oligosaccharide biosynthetic process"/>
    <property type="evidence" value="ECO:0007669"/>
    <property type="project" value="InterPro"/>
</dbReference>